<feature type="transmembrane region" description="Helical" evidence="1">
    <location>
        <begin position="222"/>
        <end position="243"/>
    </location>
</feature>
<keyword evidence="3" id="KW-1185">Reference proteome</keyword>
<proteinExistence type="predicted"/>
<accession>A0ABW1XLI9</accession>
<keyword evidence="1" id="KW-1133">Transmembrane helix</keyword>
<feature type="transmembrane region" description="Helical" evidence="1">
    <location>
        <begin position="196"/>
        <end position="216"/>
    </location>
</feature>
<feature type="transmembrane region" description="Helical" evidence="1">
    <location>
        <begin position="20"/>
        <end position="40"/>
    </location>
</feature>
<organism evidence="2 3">
    <name type="scientific">Pseudobowmanella zhangzhouensis</name>
    <dbReference type="NCBI Taxonomy" id="1537679"/>
    <lineage>
        <taxon>Bacteria</taxon>
        <taxon>Pseudomonadati</taxon>
        <taxon>Pseudomonadota</taxon>
        <taxon>Gammaproteobacteria</taxon>
        <taxon>Alteromonadales</taxon>
        <taxon>Alteromonadaceae</taxon>
    </lineage>
</organism>
<evidence type="ECO:0008006" key="4">
    <source>
        <dbReference type="Google" id="ProtNLM"/>
    </source>
</evidence>
<evidence type="ECO:0000256" key="1">
    <source>
        <dbReference type="SAM" id="Phobius"/>
    </source>
</evidence>
<keyword evidence="1" id="KW-0812">Transmembrane</keyword>
<feature type="transmembrane region" description="Helical" evidence="1">
    <location>
        <begin position="52"/>
        <end position="73"/>
    </location>
</feature>
<name>A0ABW1XLI9_9ALTE</name>
<dbReference type="EMBL" id="JBHSUS010000001">
    <property type="protein sequence ID" value="MFC6439534.1"/>
    <property type="molecule type" value="Genomic_DNA"/>
</dbReference>
<feature type="transmembrane region" description="Helical" evidence="1">
    <location>
        <begin position="151"/>
        <end position="175"/>
    </location>
</feature>
<evidence type="ECO:0000313" key="2">
    <source>
        <dbReference type="EMBL" id="MFC6439534.1"/>
    </source>
</evidence>
<comment type="caution">
    <text evidence="2">The sequence shown here is derived from an EMBL/GenBank/DDBJ whole genome shotgun (WGS) entry which is preliminary data.</text>
</comment>
<dbReference type="RefSeq" id="WP_131257183.1">
    <property type="nucleotide sequence ID" value="NZ_JBHSUS010000001.1"/>
</dbReference>
<protein>
    <recommendedName>
        <fullName evidence="4">Gustatory receptor</fullName>
    </recommendedName>
</protein>
<sequence length="339" mass="39520">MLITWHYKIKRKIQWQMGLAIAFIALFLMTNWLLGLLAFNSVPYDSVQAKDAGAALAFPIISGFMIFSFQFCLRSLANSISLLSHTKVRKQKIEYRLWLFFEQKIKRNIPQLLTLSAFLTSSYLIANGLVFSNDNEGGIEVLRLYLFVQCFFFWLMLCTLIYTLYFSTRTLLHYINFRVRIRLFQLEMLTPALKTGWINFVVTSLVISLQPLFWIHSSPPNIDMFFIIFALISSLFFFGYPVININRTMSNKKSMAVQRINSAIDEALHSGPKQYRRLVDNDQKLQYVSDLLTVRQEILETKTWLLDFPFMIRIGLLIFIPAFSWIASSIIDNLVKSFL</sequence>
<feature type="transmembrane region" description="Helical" evidence="1">
    <location>
        <begin position="112"/>
        <end position="131"/>
    </location>
</feature>
<gene>
    <name evidence="2" type="ORF">ACFP85_05140</name>
</gene>
<reference evidence="3" key="1">
    <citation type="journal article" date="2019" name="Int. J. Syst. Evol. Microbiol.">
        <title>The Global Catalogue of Microorganisms (GCM) 10K type strain sequencing project: providing services to taxonomists for standard genome sequencing and annotation.</title>
        <authorList>
            <consortium name="The Broad Institute Genomics Platform"/>
            <consortium name="The Broad Institute Genome Sequencing Center for Infectious Disease"/>
            <person name="Wu L."/>
            <person name="Ma J."/>
        </authorList>
    </citation>
    <scope>NUCLEOTIDE SEQUENCE [LARGE SCALE GENOMIC DNA]</scope>
    <source>
        <strain evidence="3">CGMCC 1.16031</strain>
    </source>
</reference>
<evidence type="ECO:0000313" key="3">
    <source>
        <dbReference type="Proteomes" id="UP001596364"/>
    </source>
</evidence>
<dbReference type="Proteomes" id="UP001596364">
    <property type="component" value="Unassembled WGS sequence"/>
</dbReference>
<keyword evidence="1" id="KW-0472">Membrane</keyword>
<feature type="transmembrane region" description="Helical" evidence="1">
    <location>
        <begin position="310"/>
        <end position="331"/>
    </location>
</feature>